<evidence type="ECO:0000259" key="2">
    <source>
        <dbReference type="PROSITE" id="PS50011"/>
    </source>
</evidence>
<sequence>MRETATPGSTFFFHRIPLPDSIGTVQLCTAVSVSMDEETHERYDYELIRRSLRILRTFVVAIDPVGHRSFGGNKSTITIHKGACIKTKINWSGSYSTKVSRNFHALKVVHDPESISRVKEDLRRNQGLEADMHPNLLRVKHHFTDPKCQKFCVAIKPFPIRSLRSLMKRDFPKGLPEDLILSALRSVLNALGFLHKKRFLHGDINAAHVYLCNHTPKERRTPTRMEREKPWLIYEKPNFSNICLGYAAALYEDDEYTEEYTSVYSSTAPEVYYGNQPYTEKSDVWLVGITALELAYGRRLTISNRYTLDYVVEQILVSKKLPTKGGIQCKEKTLKHYVQKLVPFGSPFKGYDSSTGTNSFSKSFTKVVMECLASDPNQRPTVDQLLSCRFFRRSSSRNDGKHVYNACSADD</sequence>
<dbReference type="InterPro" id="IPR000719">
    <property type="entry name" value="Prot_kinase_dom"/>
</dbReference>
<proteinExistence type="inferred from homology"/>
<feature type="domain" description="Protein kinase" evidence="2">
    <location>
        <begin position="59"/>
        <end position="391"/>
    </location>
</feature>
<evidence type="ECO:0000313" key="4">
    <source>
        <dbReference type="Proteomes" id="UP001152523"/>
    </source>
</evidence>
<dbReference type="Gene3D" id="1.10.510.10">
    <property type="entry name" value="Transferase(Phosphotransferase) domain 1"/>
    <property type="match status" value="1"/>
</dbReference>
<name>A0AAV0EJ46_9ASTE</name>
<dbReference type="PROSITE" id="PS50011">
    <property type="entry name" value="PROTEIN_KINASE_DOM"/>
    <property type="match status" value="1"/>
</dbReference>
<dbReference type="GO" id="GO:0043539">
    <property type="term" value="F:protein serine/threonine kinase activator activity"/>
    <property type="evidence" value="ECO:0007669"/>
    <property type="project" value="InterPro"/>
</dbReference>
<dbReference type="PANTHER" id="PTHR48014:SF3">
    <property type="entry name" value="PROTEIN KINASE DOMAIN-CONTAINING PROTEIN"/>
    <property type="match status" value="1"/>
</dbReference>
<dbReference type="GO" id="GO:0004672">
    <property type="term" value="F:protein kinase activity"/>
    <property type="evidence" value="ECO:0007669"/>
    <property type="project" value="InterPro"/>
</dbReference>
<dbReference type="PANTHER" id="PTHR48014">
    <property type="entry name" value="SERINE/THREONINE-PROTEIN KINASE FRAY2"/>
    <property type="match status" value="1"/>
</dbReference>
<evidence type="ECO:0000256" key="1">
    <source>
        <dbReference type="ARBA" id="ARBA00008874"/>
    </source>
</evidence>
<dbReference type="SMART" id="SM00220">
    <property type="entry name" value="S_TKc"/>
    <property type="match status" value="1"/>
</dbReference>
<organism evidence="3 4">
    <name type="scientific">Cuscuta epithymum</name>
    <dbReference type="NCBI Taxonomy" id="186058"/>
    <lineage>
        <taxon>Eukaryota</taxon>
        <taxon>Viridiplantae</taxon>
        <taxon>Streptophyta</taxon>
        <taxon>Embryophyta</taxon>
        <taxon>Tracheophyta</taxon>
        <taxon>Spermatophyta</taxon>
        <taxon>Magnoliopsida</taxon>
        <taxon>eudicotyledons</taxon>
        <taxon>Gunneridae</taxon>
        <taxon>Pentapetalae</taxon>
        <taxon>asterids</taxon>
        <taxon>lamiids</taxon>
        <taxon>Solanales</taxon>
        <taxon>Convolvulaceae</taxon>
        <taxon>Cuscuteae</taxon>
        <taxon>Cuscuta</taxon>
        <taxon>Cuscuta subgen. Cuscuta</taxon>
    </lineage>
</organism>
<gene>
    <name evidence="3" type="ORF">CEPIT_LOCUS25520</name>
</gene>
<dbReference type="EMBL" id="CAMAPF010000932">
    <property type="protein sequence ID" value="CAH9123818.1"/>
    <property type="molecule type" value="Genomic_DNA"/>
</dbReference>
<comment type="caution">
    <text evidence="3">The sequence shown here is derived from an EMBL/GenBank/DDBJ whole genome shotgun (WGS) entry which is preliminary data.</text>
</comment>
<comment type="similarity">
    <text evidence="1">Belongs to the protein kinase superfamily. STE Ser/Thr protein kinase family. STE20 subfamily.</text>
</comment>
<dbReference type="Proteomes" id="UP001152523">
    <property type="component" value="Unassembled WGS sequence"/>
</dbReference>
<keyword evidence="4" id="KW-1185">Reference proteome</keyword>
<dbReference type="InterPro" id="IPR047173">
    <property type="entry name" value="STRAD_A/B-like"/>
</dbReference>
<dbReference type="Pfam" id="PF00069">
    <property type="entry name" value="Pkinase"/>
    <property type="match status" value="1"/>
</dbReference>
<dbReference type="InterPro" id="IPR011009">
    <property type="entry name" value="Kinase-like_dom_sf"/>
</dbReference>
<dbReference type="AlphaFoldDB" id="A0AAV0EJ46"/>
<protein>
    <recommendedName>
        <fullName evidence="2">Protein kinase domain-containing protein</fullName>
    </recommendedName>
</protein>
<reference evidence="3" key="1">
    <citation type="submission" date="2022-07" db="EMBL/GenBank/DDBJ databases">
        <authorList>
            <person name="Macas J."/>
            <person name="Novak P."/>
            <person name="Neumann P."/>
        </authorList>
    </citation>
    <scope>NUCLEOTIDE SEQUENCE</scope>
</reference>
<dbReference type="GO" id="GO:0005524">
    <property type="term" value="F:ATP binding"/>
    <property type="evidence" value="ECO:0007669"/>
    <property type="project" value="InterPro"/>
</dbReference>
<accession>A0AAV0EJ46</accession>
<dbReference type="SUPFAM" id="SSF56112">
    <property type="entry name" value="Protein kinase-like (PK-like)"/>
    <property type="match status" value="1"/>
</dbReference>
<evidence type="ECO:0000313" key="3">
    <source>
        <dbReference type="EMBL" id="CAH9123818.1"/>
    </source>
</evidence>